<proteinExistence type="predicted"/>
<name>A0AAN7Q6M7_9MYRT</name>
<feature type="region of interest" description="Disordered" evidence="3">
    <location>
        <begin position="112"/>
        <end position="182"/>
    </location>
</feature>
<reference evidence="4 5" key="1">
    <citation type="journal article" date="2023" name="Hortic Res">
        <title>Pangenome of water caltrop reveals structural variations and asymmetric subgenome divergence after allopolyploidization.</title>
        <authorList>
            <person name="Zhang X."/>
            <person name="Chen Y."/>
            <person name="Wang L."/>
            <person name="Yuan Y."/>
            <person name="Fang M."/>
            <person name="Shi L."/>
            <person name="Lu R."/>
            <person name="Comes H.P."/>
            <person name="Ma Y."/>
            <person name="Chen Y."/>
            <person name="Huang G."/>
            <person name="Zhou Y."/>
            <person name="Zheng Z."/>
            <person name="Qiu Y."/>
        </authorList>
    </citation>
    <scope>NUCLEOTIDE SEQUENCE [LARGE SCALE GENOMIC DNA]</scope>
    <source>
        <tissue evidence="4">Roots</tissue>
    </source>
</reference>
<dbReference type="Proteomes" id="UP001345219">
    <property type="component" value="Chromosome 15"/>
</dbReference>
<accession>A0AAN7Q6M7</accession>
<evidence type="ECO:0000256" key="1">
    <source>
        <dbReference type="ARBA" id="ARBA00004123"/>
    </source>
</evidence>
<gene>
    <name evidence="4" type="ORF">SAY87_019046</name>
</gene>
<dbReference type="PANTHER" id="PTHR33172:SF103">
    <property type="entry name" value="PROTEIN OXIDATIVE STRESS 3"/>
    <property type="match status" value="1"/>
</dbReference>
<evidence type="ECO:0000256" key="3">
    <source>
        <dbReference type="SAM" id="MobiDB-lite"/>
    </source>
</evidence>
<dbReference type="GO" id="GO:0005634">
    <property type="term" value="C:nucleus"/>
    <property type="evidence" value="ECO:0007669"/>
    <property type="project" value="UniProtKB-SubCell"/>
</dbReference>
<comment type="caution">
    <text evidence="4">The sequence shown here is derived from an EMBL/GenBank/DDBJ whole genome shotgun (WGS) entry which is preliminary data.</text>
</comment>
<dbReference type="PANTHER" id="PTHR33172">
    <property type="entry name" value="OS08G0516900 PROTEIN"/>
    <property type="match status" value="1"/>
</dbReference>
<dbReference type="GO" id="GO:0006950">
    <property type="term" value="P:response to stress"/>
    <property type="evidence" value="ECO:0007669"/>
    <property type="project" value="UniProtKB-ARBA"/>
</dbReference>
<keyword evidence="5" id="KW-1185">Reference proteome</keyword>
<feature type="region of interest" description="Disordered" evidence="3">
    <location>
        <begin position="1"/>
        <end position="58"/>
    </location>
</feature>
<evidence type="ECO:0000256" key="2">
    <source>
        <dbReference type="ARBA" id="ARBA00023242"/>
    </source>
</evidence>
<sequence>MGRDQQEASAGESSIGDCSSDSVDGPSTSSELAEDASSSSSLSTFGCSTSSFGSRSDLWVSSPAASDGPLYGLSELMVHLPIKRGLSKFYDGKSQSFTTSLAGARSIEDLAKEENPSMKRRKFSKGFQEDIDCRPRSPLHGSRSASARLKNASRAVASPFSPSSKSRKARSSFLGRHLCSRN</sequence>
<protein>
    <submittedName>
        <fullName evidence="4">Uncharacterized protein</fullName>
    </submittedName>
</protein>
<evidence type="ECO:0000313" key="4">
    <source>
        <dbReference type="EMBL" id="KAK4757745.1"/>
    </source>
</evidence>
<evidence type="ECO:0000313" key="5">
    <source>
        <dbReference type="Proteomes" id="UP001345219"/>
    </source>
</evidence>
<organism evidence="4 5">
    <name type="scientific">Trapa incisa</name>
    <dbReference type="NCBI Taxonomy" id="236973"/>
    <lineage>
        <taxon>Eukaryota</taxon>
        <taxon>Viridiplantae</taxon>
        <taxon>Streptophyta</taxon>
        <taxon>Embryophyta</taxon>
        <taxon>Tracheophyta</taxon>
        <taxon>Spermatophyta</taxon>
        <taxon>Magnoliopsida</taxon>
        <taxon>eudicotyledons</taxon>
        <taxon>Gunneridae</taxon>
        <taxon>Pentapetalae</taxon>
        <taxon>rosids</taxon>
        <taxon>malvids</taxon>
        <taxon>Myrtales</taxon>
        <taxon>Lythraceae</taxon>
        <taxon>Trapa</taxon>
    </lineage>
</organism>
<feature type="compositionally biased region" description="Low complexity" evidence="3">
    <location>
        <begin position="19"/>
        <end position="57"/>
    </location>
</feature>
<dbReference type="InterPro" id="IPR051992">
    <property type="entry name" value="OxStress_Response_Reg"/>
</dbReference>
<comment type="subcellular location">
    <subcellularLocation>
        <location evidence="1">Nucleus</location>
    </subcellularLocation>
</comment>
<keyword evidence="2" id="KW-0539">Nucleus</keyword>
<dbReference type="AlphaFoldDB" id="A0AAN7Q6M7"/>
<dbReference type="EMBL" id="JAXIOK010000012">
    <property type="protein sequence ID" value="KAK4757745.1"/>
    <property type="molecule type" value="Genomic_DNA"/>
</dbReference>